<evidence type="ECO:0000313" key="9">
    <source>
        <dbReference type="Proteomes" id="UP000645257"/>
    </source>
</evidence>
<feature type="transmembrane region" description="Helical" evidence="7">
    <location>
        <begin position="85"/>
        <end position="113"/>
    </location>
</feature>
<dbReference type="SUPFAM" id="SSF161070">
    <property type="entry name" value="SNF-like"/>
    <property type="match status" value="1"/>
</dbReference>
<feature type="transmembrane region" description="Helical" evidence="7">
    <location>
        <begin position="295"/>
        <end position="318"/>
    </location>
</feature>
<evidence type="ECO:0000256" key="4">
    <source>
        <dbReference type="ARBA" id="ARBA00022989"/>
    </source>
</evidence>
<evidence type="ECO:0000256" key="1">
    <source>
        <dbReference type="ARBA" id="ARBA00004141"/>
    </source>
</evidence>
<keyword evidence="3 6" id="KW-0812">Transmembrane</keyword>
<dbReference type="GO" id="GO:0015293">
    <property type="term" value="F:symporter activity"/>
    <property type="evidence" value="ECO:0007669"/>
    <property type="project" value="UniProtKB-KW"/>
</dbReference>
<feature type="transmembrane region" description="Helical" evidence="7">
    <location>
        <begin position="419"/>
        <end position="436"/>
    </location>
</feature>
<dbReference type="AlphaFoldDB" id="A0A918P709"/>
<evidence type="ECO:0000256" key="3">
    <source>
        <dbReference type="ARBA" id="ARBA00022692"/>
    </source>
</evidence>
<keyword evidence="5 7" id="KW-0472">Membrane</keyword>
<keyword evidence="2 6" id="KW-0813">Transport</keyword>
<feature type="transmembrane region" description="Helical" evidence="7">
    <location>
        <begin position="339"/>
        <end position="362"/>
    </location>
</feature>
<accession>A0A918P709</accession>
<sequence>MSRSQWGSKLGFILASAGSAVGLGAIWKFPYVTATNGGGAFLLIFLAITFTMGFALLLAEFAIGRAVASGAVGAFRALGNRRWSAIGYIGVLCCFLILSFYSVVGGWTIGYLVRALDGRVMTSDSQALGSLFGSYVGNPVEPLITHGIFALLTLLVVMSGVQKGIERAGKVLMPGLFILMLVLIARSLTLPHAIDGVMAFFAPDFTKVNPGMLVDAMGLAFFHLSVGAGCMLAYGSYLDRQTSLTQVGAWVTGLSTVTAVLAGLMIFPAVVSFGLNPAAGPGLTYMTMPVVFTRLPFGQLFAVAFFALLLLAALMSAVSLLEQLVVLPIDEWKLPRKPVTVGVTLLIFLMGIPASLSFGPWASYTFHGKTVFQLMDYASSNVLLPLGGIGTALFAGWKIWPLMAGELALPRAIEPALKWTYRVAAPCLIALIMLYNL</sequence>
<dbReference type="PRINTS" id="PR00176">
    <property type="entry name" value="NANEUSMPORT"/>
</dbReference>
<comment type="subcellular location">
    <subcellularLocation>
        <location evidence="1">Membrane</location>
        <topology evidence="1">Multi-pass membrane protein</topology>
    </subcellularLocation>
</comment>
<dbReference type="PROSITE" id="PS50267">
    <property type="entry name" value="NA_NEUROTRAN_SYMP_3"/>
    <property type="match status" value="1"/>
</dbReference>
<keyword evidence="6" id="KW-0769">Symport</keyword>
<feature type="transmembrane region" description="Helical" evidence="7">
    <location>
        <begin position="143"/>
        <end position="161"/>
    </location>
</feature>
<feature type="transmembrane region" description="Helical" evidence="7">
    <location>
        <begin position="40"/>
        <end position="64"/>
    </location>
</feature>
<evidence type="ECO:0000313" key="8">
    <source>
        <dbReference type="EMBL" id="GGY29069.1"/>
    </source>
</evidence>
<comment type="caution">
    <text evidence="8">The sequence shown here is derived from an EMBL/GenBank/DDBJ whole genome shotgun (WGS) entry which is preliminary data.</text>
</comment>
<evidence type="ECO:0000256" key="6">
    <source>
        <dbReference type="RuleBase" id="RU003732"/>
    </source>
</evidence>
<reference evidence="8" key="2">
    <citation type="submission" date="2020-09" db="EMBL/GenBank/DDBJ databases">
        <authorList>
            <person name="Sun Q."/>
            <person name="Kim S."/>
        </authorList>
    </citation>
    <scope>NUCLEOTIDE SEQUENCE</scope>
    <source>
        <strain evidence="8">KCTC 32182</strain>
    </source>
</reference>
<feature type="transmembrane region" description="Helical" evidence="7">
    <location>
        <begin position="382"/>
        <end position="399"/>
    </location>
</feature>
<dbReference type="PROSITE" id="PS00610">
    <property type="entry name" value="NA_NEUROTRAN_SYMP_1"/>
    <property type="match status" value="1"/>
</dbReference>
<dbReference type="GO" id="GO:0016020">
    <property type="term" value="C:membrane"/>
    <property type="evidence" value="ECO:0007669"/>
    <property type="project" value="UniProtKB-SubCell"/>
</dbReference>
<dbReference type="Proteomes" id="UP000645257">
    <property type="component" value="Unassembled WGS sequence"/>
</dbReference>
<evidence type="ECO:0000256" key="2">
    <source>
        <dbReference type="ARBA" id="ARBA00022448"/>
    </source>
</evidence>
<dbReference type="InterPro" id="IPR000175">
    <property type="entry name" value="Na/ntran_symport"/>
</dbReference>
<protein>
    <recommendedName>
        <fullName evidence="6">Transporter</fullName>
    </recommendedName>
</protein>
<dbReference type="NCBIfam" id="NF037979">
    <property type="entry name" value="Na_transp"/>
    <property type="match status" value="1"/>
</dbReference>
<comment type="similarity">
    <text evidence="6">Belongs to the sodium:neurotransmitter symporter (SNF) (TC 2.A.22) family.</text>
</comment>
<organism evidence="8 9">
    <name type="scientific">Paludibacterium paludis</name>
    <dbReference type="NCBI Taxonomy" id="1225769"/>
    <lineage>
        <taxon>Bacteria</taxon>
        <taxon>Pseudomonadati</taxon>
        <taxon>Pseudomonadota</taxon>
        <taxon>Betaproteobacteria</taxon>
        <taxon>Neisseriales</taxon>
        <taxon>Chromobacteriaceae</taxon>
        <taxon>Paludibacterium</taxon>
    </lineage>
</organism>
<dbReference type="PANTHER" id="PTHR42948">
    <property type="entry name" value="TRANSPORTER"/>
    <property type="match status" value="1"/>
</dbReference>
<dbReference type="InterPro" id="IPR037272">
    <property type="entry name" value="SNS_sf"/>
</dbReference>
<keyword evidence="4 7" id="KW-1133">Transmembrane helix</keyword>
<feature type="transmembrane region" description="Helical" evidence="7">
    <location>
        <begin position="247"/>
        <end position="275"/>
    </location>
</feature>
<feature type="transmembrane region" description="Helical" evidence="7">
    <location>
        <begin position="173"/>
        <end position="194"/>
    </location>
</feature>
<dbReference type="InterPro" id="IPR047218">
    <property type="entry name" value="YocR/YhdH-like"/>
</dbReference>
<dbReference type="EMBL" id="BMYX01000028">
    <property type="protein sequence ID" value="GGY29069.1"/>
    <property type="molecule type" value="Genomic_DNA"/>
</dbReference>
<proteinExistence type="inferred from homology"/>
<dbReference type="RefSeq" id="WP_189536791.1">
    <property type="nucleotide sequence ID" value="NZ_BMYX01000028.1"/>
</dbReference>
<dbReference type="CDD" id="cd10336">
    <property type="entry name" value="SLC6sbd_Tyt1-Like"/>
    <property type="match status" value="1"/>
</dbReference>
<name>A0A918P709_9NEIS</name>
<gene>
    <name evidence="8" type="ORF">GCM10011289_35180</name>
</gene>
<reference evidence="8" key="1">
    <citation type="journal article" date="2014" name="Int. J. Syst. Evol. Microbiol.">
        <title>Complete genome sequence of Corynebacterium casei LMG S-19264T (=DSM 44701T), isolated from a smear-ripened cheese.</title>
        <authorList>
            <consortium name="US DOE Joint Genome Institute (JGI-PGF)"/>
            <person name="Walter F."/>
            <person name="Albersmeier A."/>
            <person name="Kalinowski J."/>
            <person name="Ruckert C."/>
        </authorList>
    </citation>
    <scope>NUCLEOTIDE SEQUENCE</scope>
    <source>
        <strain evidence="8">KCTC 32182</strain>
    </source>
</reference>
<evidence type="ECO:0000256" key="5">
    <source>
        <dbReference type="ARBA" id="ARBA00023136"/>
    </source>
</evidence>
<keyword evidence="9" id="KW-1185">Reference proteome</keyword>
<dbReference type="Pfam" id="PF00209">
    <property type="entry name" value="SNF"/>
    <property type="match status" value="2"/>
</dbReference>
<evidence type="ECO:0000256" key="7">
    <source>
        <dbReference type="SAM" id="Phobius"/>
    </source>
</evidence>
<feature type="transmembrane region" description="Helical" evidence="7">
    <location>
        <begin position="214"/>
        <end position="235"/>
    </location>
</feature>
<dbReference type="PANTHER" id="PTHR42948:SF1">
    <property type="entry name" value="TRANSPORTER"/>
    <property type="match status" value="1"/>
</dbReference>